<accession>A0ABR8PN38</accession>
<evidence type="ECO:0000313" key="3">
    <source>
        <dbReference type="EMBL" id="MBD7909591.1"/>
    </source>
</evidence>
<dbReference type="Proteomes" id="UP000659496">
    <property type="component" value="Unassembled WGS sequence"/>
</dbReference>
<keyword evidence="4" id="KW-1185">Reference proteome</keyword>
<reference evidence="3 4" key="1">
    <citation type="submission" date="2020-08" db="EMBL/GenBank/DDBJ databases">
        <title>A Genomic Blueprint of the Chicken Gut Microbiome.</title>
        <authorList>
            <person name="Gilroy R."/>
            <person name="Ravi A."/>
            <person name="Getino M."/>
            <person name="Pursley I."/>
            <person name="Horton D.L."/>
            <person name="Alikhan N.-F."/>
            <person name="Baker D."/>
            <person name="Gharbi K."/>
            <person name="Hall N."/>
            <person name="Watson M."/>
            <person name="Adriaenssens E.M."/>
            <person name="Foster-Nyarko E."/>
            <person name="Jarju S."/>
            <person name="Secka A."/>
            <person name="Antonio M."/>
            <person name="Oren A."/>
            <person name="Chaudhuri R."/>
            <person name="La Ragione R.M."/>
            <person name="Hildebrand F."/>
            <person name="Pallen M.J."/>
        </authorList>
    </citation>
    <scope>NUCLEOTIDE SEQUENCE [LARGE SCALE GENOMIC DNA]</scope>
    <source>
        <strain evidence="3 4">Sa3CUA8</strain>
    </source>
</reference>
<dbReference type="Pfam" id="PF12638">
    <property type="entry name" value="Staygreen"/>
    <property type="match status" value="1"/>
</dbReference>
<evidence type="ECO:0000259" key="2">
    <source>
        <dbReference type="Pfam" id="PF12638"/>
    </source>
</evidence>
<sequence>MSKFNSERLSVEYRNGVTATEPIIPRNHTLTHSDFTGELFLTIGTQFAWDKVNPDMRDEVLGEWKTNRNCLYYNVYLFIDQGEHDLIAATRRNEVFRRELPLALTAIRYGDRFLFDLYPNLDYALIIVNFMSTQPLFARQEIWGTFNSYSI</sequence>
<dbReference type="EMBL" id="JACSQY010000015">
    <property type="protein sequence ID" value="MBD7909591.1"/>
    <property type="molecule type" value="Genomic_DNA"/>
</dbReference>
<evidence type="ECO:0000313" key="4">
    <source>
        <dbReference type="Proteomes" id="UP000659496"/>
    </source>
</evidence>
<name>A0ABR8PN38_9BACL</name>
<protein>
    <submittedName>
        <fullName evidence="3">Staygreen family protein</fullName>
    </submittedName>
</protein>
<gene>
    <name evidence="3" type="ORF">H9659_14735</name>
</gene>
<dbReference type="InterPro" id="IPR024438">
    <property type="entry name" value="Staygreen"/>
</dbReference>
<keyword evidence="1" id="KW-0809">Transit peptide</keyword>
<dbReference type="PANTHER" id="PTHR31750">
    <property type="entry name" value="PROTEIN STAY-GREEN 1, CHLOROPLASTIC-RELATED"/>
    <property type="match status" value="1"/>
</dbReference>
<comment type="caution">
    <text evidence="3">The sequence shown here is derived from an EMBL/GenBank/DDBJ whole genome shotgun (WGS) entry which is preliminary data.</text>
</comment>
<feature type="domain" description="Staygreen protein" evidence="2">
    <location>
        <begin position="3"/>
        <end position="149"/>
    </location>
</feature>
<proteinExistence type="predicted"/>
<dbReference type="PANTHER" id="PTHR31750:SF4">
    <property type="entry name" value="LP06106P"/>
    <property type="match status" value="1"/>
</dbReference>
<organism evidence="3 4">
    <name type="scientific">Sporosarcina gallistercoris</name>
    <dbReference type="NCBI Taxonomy" id="2762245"/>
    <lineage>
        <taxon>Bacteria</taxon>
        <taxon>Bacillati</taxon>
        <taxon>Bacillota</taxon>
        <taxon>Bacilli</taxon>
        <taxon>Bacillales</taxon>
        <taxon>Caryophanaceae</taxon>
        <taxon>Sporosarcina</taxon>
    </lineage>
</organism>
<evidence type="ECO:0000256" key="1">
    <source>
        <dbReference type="ARBA" id="ARBA00022946"/>
    </source>
</evidence>
<dbReference type="RefSeq" id="WP_191691969.1">
    <property type="nucleotide sequence ID" value="NZ_JACSQY010000015.1"/>
</dbReference>